<dbReference type="Proteomes" id="UP001152888">
    <property type="component" value="Unassembled WGS sequence"/>
</dbReference>
<dbReference type="AlphaFoldDB" id="A0A9P0P3A5"/>
<protein>
    <submittedName>
        <fullName evidence="1">Uncharacterized protein</fullName>
    </submittedName>
</protein>
<sequence>MFISENKLVSKTIKGGFEYFVDELAADLNRRCENSRRLLLSNGSEIVFSCSRWLKPKRWRGQHFPIYTTLILTRIFCMYIGHAVSTT</sequence>
<reference evidence="1" key="1">
    <citation type="submission" date="2022-03" db="EMBL/GenBank/DDBJ databases">
        <authorList>
            <person name="Sayadi A."/>
        </authorList>
    </citation>
    <scope>NUCLEOTIDE SEQUENCE</scope>
</reference>
<gene>
    <name evidence="1" type="ORF">ACAOBT_LOCUS7175</name>
</gene>
<dbReference type="EMBL" id="CAKOFQ010006740">
    <property type="protein sequence ID" value="CAH1967023.1"/>
    <property type="molecule type" value="Genomic_DNA"/>
</dbReference>
<accession>A0A9P0P3A5</accession>
<proteinExistence type="predicted"/>
<name>A0A9P0P3A5_ACAOB</name>
<keyword evidence="2" id="KW-1185">Reference proteome</keyword>
<evidence type="ECO:0000313" key="2">
    <source>
        <dbReference type="Proteomes" id="UP001152888"/>
    </source>
</evidence>
<evidence type="ECO:0000313" key="1">
    <source>
        <dbReference type="EMBL" id="CAH1967023.1"/>
    </source>
</evidence>
<organism evidence="1 2">
    <name type="scientific">Acanthoscelides obtectus</name>
    <name type="common">Bean weevil</name>
    <name type="synonym">Bruchus obtectus</name>
    <dbReference type="NCBI Taxonomy" id="200917"/>
    <lineage>
        <taxon>Eukaryota</taxon>
        <taxon>Metazoa</taxon>
        <taxon>Ecdysozoa</taxon>
        <taxon>Arthropoda</taxon>
        <taxon>Hexapoda</taxon>
        <taxon>Insecta</taxon>
        <taxon>Pterygota</taxon>
        <taxon>Neoptera</taxon>
        <taxon>Endopterygota</taxon>
        <taxon>Coleoptera</taxon>
        <taxon>Polyphaga</taxon>
        <taxon>Cucujiformia</taxon>
        <taxon>Chrysomeloidea</taxon>
        <taxon>Chrysomelidae</taxon>
        <taxon>Bruchinae</taxon>
        <taxon>Bruchini</taxon>
        <taxon>Acanthoscelides</taxon>
    </lineage>
</organism>
<comment type="caution">
    <text evidence="1">The sequence shown here is derived from an EMBL/GenBank/DDBJ whole genome shotgun (WGS) entry which is preliminary data.</text>
</comment>